<reference evidence="3" key="1">
    <citation type="submission" date="2021-11" db="EMBL/GenBank/DDBJ databases">
        <title>Cultivation dependent microbiological survey of springs from the worlds oldest radium mine currently devoted to the extraction of radon-saturated water.</title>
        <authorList>
            <person name="Kapinusova G."/>
            <person name="Smrhova T."/>
            <person name="Strejcek M."/>
            <person name="Suman J."/>
            <person name="Jani K."/>
            <person name="Pajer P."/>
            <person name="Uhlik O."/>
        </authorList>
    </citation>
    <scope>NUCLEOTIDE SEQUENCE [LARGE SCALE GENOMIC DNA]</scope>
    <source>
        <strain evidence="3">J379</strain>
    </source>
</reference>
<accession>A0ABY5PFT7</accession>
<dbReference type="InterPro" id="IPR004155">
    <property type="entry name" value="PBS_lyase_HEAT"/>
</dbReference>
<name>A0ABY5PFT7_9ACTN</name>
<dbReference type="RefSeq" id="WP_353864017.1">
    <property type="nucleotide sequence ID" value="NZ_CP088295.1"/>
</dbReference>
<dbReference type="Gene3D" id="1.25.10.10">
    <property type="entry name" value="Leucine-rich Repeat Variant"/>
    <property type="match status" value="1"/>
</dbReference>
<feature type="compositionally biased region" description="Basic and acidic residues" evidence="1">
    <location>
        <begin position="291"/>
        <end position="304"/>
    </location>
</feature>
<dbReference type="InterPro" id="IPR011989">
    <property type="entry name" value="ARM-like"/>
</dbReference>
<dbReference type="Pfam" id="PF13646">
    <property type="entry name" value="HEAT_2"/>
    <property type="match status" value="1"/>
</dbReference>
<protein>
    <submittedName>
        <fullName evidence="2">HEAT repeat domain-containing protein</fullName>
    </submittedName>
</protein>
<evidence type="ECO:0000313" key="2">
    <source>
        <dbReference type="EMBL" id="UUY03513.1"/>
    </source>
</evidence>
<feature type="region of interest" description="Disordered" evidence="1">
    <location>
        <begin position="283"/>
        <end position="477"/>
    </location>
</feature>
<dbReference type="Proteomes" id="UP001058860">
    <property type="component" value="Chromosome"/>
</dbReference>
<dbReference type="InterPro" id="IPR016024">
    <property type="entry name" value="ARM-type_fold"/>
</dbReference>
<feature type="compositionally biased region" description="Acidic residues" evidence="1">
    <location>
        <begin position="316"/>
        <end position="343"/>
    </location>
</feature>
<dbReference type="SMART" id="SM00567">
    <property type="entry name" value="EZ_HEAT"/>
    <property type="match status" value="3"/>
</dbReference>
<keyword evidence="3" id="KW-1185">Reference proteome</keyword>
<feature type="compositionally biased region" description="Low complexity" evidence="1">
    <location>
        <begin position="344"/>
        <end position="364"/>
    </location>
</feature>
<organism evidence="2 3">
    <name type="scientific">Svornostia abyssi</name>
    <dbReference type="NCBI Taxonomy" id="2898438"/>
    <lineage>
        <taxon>Bacteria</taxon>
        <taxon>Bacillati</taxon>
        <taxon>Actinomycetota</taxon>
        <taxon>Thermoleophilia</taxon>
        <taxon>Solirubrobacterales</taxon>
        <taxon>Baekduiaceae</taxon>
        <taxon>Svornostia</taxon>
    </lineage>
</organism>
<evidence type="ECO:0000313" key="3">
    <source>
        <dbReference type="Proteomes" id="UP001058860"/>
    </source>
</evidence>
<feature type="compositionally biased region" description="Basic residues" evidence="1">
    <location>
        <begin position="467"/>
        <end position="477"/>
    </location>
</feature>
<dbReference type="SUPFAM" id="SSF48371">
    <property type="entry name" value="ARM repeat"/>
    <property type="match status" value="1"/>
</dbReference>
<sequence>MADVPTGRARRRLLRRVGKVDVVETTDGWLVDVEAPRRLAAVRTLAPVPGDDVQEALLARLTDPMDDVRAAAVSALAERDCVRAAERCAVEAPGWDAEGFPAARAAAWALLADCGAAADAIPFTAALLATAHGHAVDPATLDALDALVAGDPEVLRGSLGRAAQALGDADAGVAARALELVSRLGARDPAPLTAALRDDRRAASAAAALGRIGDLSQTPALVALLEPHRPPAVRAAGAAALGELGGAAAARALIRVAEDPDPGVRRAATTSLSGLAGLVAQGQSAAFPEPQTERAADPEVRPEDPDPGEFAPPDDFKEDIDEPDVEFDFALEDDLDDLDDDVEAASAGGTVAAQNGNGNVAAATLTESDAAPAEDDEPVAQAVMERPVSRMPTIVPRPGTQAPDQADDDGQVATTALEDAPGPAAATPVPQVKTALEPAEVEDPPDAPWRRETPAPPVPAGPPPRPRGARRPKGRRR</sequence>
<proteinExistence type="predicted"/>
<evidence type="ECO:0000256" key="1">
    <source>
        <dbReference type="SAM" id="MobiDB-lite"/>
    </source>
</evidence>
<feature type="compositionally biased region" description="Pro residues" evidence="1">
    <location>
        <begin position="454"/>
        <end position="466"/>
    </location>
</feature>
<gene>
    <name evidence="2" type="ORF">LRS13_23055</name>
</gene>
<dbReference type="EMBL" id="CP088295">
    <property type="protein sequence ID" value="UUY03513.1"/>
    <property type="molecule type" value="Genomic_DNA"/>
</dbReference>